<accession>A0A1Y2MKA9</accession>
<feature type="region of interest" description="Disordered" evidence="1">
    <location>
        <begin position="2475"/>
        <end position="2504"/>
    </location>
</feature>
<feature type="region of interest" description="Disordered" evidence="1">
    <location>
        <begin position="946"/>
        <end position="1329"/>
    </location>
</feature>
<proteinExistence type="predicted"/>
<feature type="region of interest" description="Disordered" evidence="1">
    <location>
        <begin position="2167"/>
        <end position="2190"/>
    </location>
</feature>
<feature type="region of interest" description="Disordered" evidence="1">
    <location>
        <begin position="572"/>
        <end position="593"/>
    </location>
</feature>
<feature type="compositionally biased region" description="Basic and acidic residues" evidence="1">
    <location>
        <begin position="2478"/>
        <end position="2488"/>
    </location>
</feature>
<feature type="region of interest" description="Disordered" evidence="1">
    <location>
        <begin position="1356"/>
        <end position="1388"/>
    </location>
</feature>
<feature type="region of interest" description="Disordered" evidence="1">
    <location>
        <begin position="1"/>
        <end position="32"/>
    </location>
</feature>
<protein>
    <submittedName>
        <fullName evidence="2">Uncharacterized protein</fullName>
    </submittedName>
</protein>
<feature type="region of interest" description="Disordered" evidence="1">
    <location>
        <begin position="799"/>
        <end position="842"/>
    </location>
</feature>
<sequence length="2702" mass="286610">MGPHRARPRGPQPVAFLHRTRPGGTQLHQPPLDQLQVPGEAAVPVRGVAQRAGAVGEHSGARARALGDGIHPHPRHVDPPVGQCPDDPVAVCLGAQRLRSPQRGLGRVQQPLHRLPEQHLELPGVEPGVVIGGGDRRPRPFQLGPRVLDDLPQPVGDRDRRREDPRPRHRHGDRGDHRRPGQGAGRQVLPPRQPLLHRRRRDGGCRRCRVGRGSLHPHERCERAAQHDRAAQHGGVPRRPAGPTTVLGECRRAQDVDGLLHRGRVPVDAVSPGPRRHPHPGPVEVVATGAAHQGTQLRAEPARLRRIGPGRPQRQVRHPRRRGTRRHREHTPQPVHERRRRSGRSGPATPVRRRLPVQHHALIPARPQLRAAVPCLRRCLAHLGQRRRDRLRHRPRPVRLAPGLLGELDLPARIGLAAPAHVPAAVGLRPGEPAVQRRHQRLQPLVPRPELAGPDRPAVPVGRQPVTQLLQRRDLRVEPIRLGPPGHQLLLLRTREPGRRRRHHGPGVPIPGGGLPGLLQPIRHRHRHRRRRLPGPVPGVGVRGLQHVTLQGGELLLLRGACTHPLRGSPQPLGLDPCGHRPRRGGRDQLGHGRRLFCPPLRFRGRTSQLERPRAVILHPLPHGIGPGTPSRTVGLPRRRRLCGQRLQPTAQLGLGPGPVLDQLHRHRGLITLERLRQCHTAETGQHLAGTARMAVAVQLQSSLHHVGRHTARLRAGQHRQRRRRRQVAAPGRLGQLGPVARLLGREYRPRREGAAVQGRRRRAQQRRLPIGRPARAQPVLCGEPPHPPDRARLRRRVQPRRTHVQVRQIGQARRTGPHPRRDRVTDVPGGQPPQQLLTDHRLPGLGTLLRVGPVEIADVIIVATTRGLRERSRERQRLGDRAVHTAARPRPPPGRALFDPPLLHRTQRNGRWLGGRTHRVVVTGRGGLPGPGRNHRRLPGGALAGPAGACSPGQHGRGVAVRGRGAARSGATHRRPLTGTGRPGARCCPLPAPSGLGLGTGRRRSTRGLGGRDAARPRHLHGADHPGRSHRTRRGGLRPADGQRQCQAPCLEPAIRPAHRLPGPPEPRAEPLRRGEPVRRLRPRRTVRPARDAGMRRATRAPPRLTGSRRRARRVPALDQGRCPRPGGVHRPGPTGRRPETRPGGLHRRNGPGQTTAGIDRVRPGTAEALAPAPDLDRDGQVTTAERPLGPHGRGARSGRRRSLGQRAPGGPSWRGATGRQRRPRPRHREGHAEHGPRQHGVTPRPGLPTGRVPVVGGDRPGLSGLVGRGHPEDGHAAPEADGGRRGRNHSCSPVADGHRSWPELRRDRSPSDQAGAGELEPRRPCDRRTEAEALLVQATFDEGVAGVADAVGERPVEDHRADRRGAAGADRHGGCARHRRPHEDVAPGLLPGAVVAALRGRELRPRRIGPVRRGEDPAAVVVDVVVVEEVLTAVVDAAVAVDVAPVGTLSGRIDRVTFVDLAVLALHHDPDPVRLGADLLAGRRGDLVELVPGQLLLLPVGGQERLEALRRDLGAAIRDRATERGVPIDECPLHAVVHGVDQRPLFHRTSGQVHVGTTAGGQREISQVAEPGPGAVVAGDRVVGVSDRAVQRFEVLLRDLLLDGVAGGEHVRMQIGDLDLQVVPLLQARLQVPDPVDRSPIVGTQRVPVGQPLAAEPARDLLGLVDPGPHFPDRVHLLIEGLLPAIEGGDLRRGGASCLVARRDVAVQVGFGLRQRLLPWDQRHPRDPGPGRPVALGGGRRPDRVASRVQPESGQALGGGGQTRLPADGALVVAHRAARIHPADPVDEPTLTVHRGVVLRGLVDRLQVRSDLAAGHAVRACLGERLDGLLQPGHLLVHRVGASLQRAEGATDLQDRAALLLVGEGRKLLLVLPVPLRVLLLQLVQRRQVQRRQWIPRLDVVAPEVLGERPVDAGVLCGTRVVGIEARHPARVRVGDPAQLLQIGRGHALLLARPAAESGVGLDRHAVVVLPADRVQQVALALQEPAVGKSAVATLPAADGAAPGPVVHADLAAAPDRAASRVAVGVHPAGLGLRVRPGVHVVADAELGRVVRGLALADQQRFADRAVRTCPGLRRPGRPGVVAVAHALGGATVSVPVRGDDAQPVLRPDQPGLGDVVVALQGGRFGRVHVQRRDAGTAGLLEAEALVQGDAARVALGDAVRTRRTVRSPGPDAGDLVAAPDRGPPVGRDDVTLGRGEDARTLEVDLSRTSVPAAVDDLGPVTLRVQLVGAGLARDVPVRTTGAGARSLAPGPGALPGRAGHPERARRGGGVTRPVENGRLPGAPVDGPPRALDPAAGVPLPVGVESGPAAAGGLVDPAAALAAVGATAGDRNGDVVRVVAVGVVPGDRVVLGVRVAVRVAGGELRTRLARGRAGRAPALVTGFLDAEQDVAVLVLVGDGAFLVLAEVLEVDDVPVAVDDLPGRELLPRCVPALLLALLDARPDQLRGRHDECAGAAGERGEPVHVAVGLRTAAAPRARDRPGDDATARAGADAAAGPGRRPVPAGGVVAGGGLGRAVTGRGLGLAVAAAGGGVRAAQLSTCVDRTVGVLDHVGVGGDPPSGAATPGQAAGVRCPRVSPRGARSPSRVARDVRCRDAPVAAAGGPRRAGAGDGGVGVVAGACGARRDHRPSGTGGPGSVPAHPGLGARRRRAAARGVAVAAARARAARALRTCRRRIRRCLRERRGGTPAATGAGRGTTAG</sequence>
<feature type="compositionally biased region" description="Basic residues" evidence="1">
    <location>
        <begin position="1195"/>
        <end position="1205"/>
    </location>
</feature>
<organism evidence="2 3">
    <name type="scientific">Pseudonocardia autotrophica</name>
    <name type="common">Amycolata autotrophica</name>
    <name type="synonym">Nocardia autotrophica</name>
    <dbReference type="NCBI Taxonomy" id="2074"/>
    <lineage>
        <taxon>Bacteria</taxon>
        <taxon>Bacillati</taxon>
        <taxon>Actinomycetota</taxon>
        <taxon>Actinomycetes</taxon>
        <taxon>Pseudonocardiales</taxon>
        <taxon>Pseudonocardiaceae</taxon>
        <taxon>Pseudonocardia</taxon>
    </lineage>
</organism>
<feature type="compositionally biased region" description="Basic and acidic residues" evidence="1">
    <location>
        <begin position="1356"/>
        <end position="1375"/>
    </location>
</feature>
<feature type="compositionally biased region" description="Low complexity" evidence="1">
    <location>
        <begin position="2244"/>
        <end position="2261"/>
    </location>
</feature>
<evidence type="ECO:0000313" key="3">
    <source>
        <dbReference type="Proteomes" id="UP000194360"/>
    </source>
</evidence>
<feature type="compositionally biased region" description="Basic and acidic residues" evidence="1">
    <location>
        <begin position="873"/>
        <end position="884"/>
    </location>
</feature>
<keyword evidence="3" id="KW-1185">Reference proteome</keyword>
<feature type="region of interest" description="Disordered" evidence="1">
    <location>
        <begin position="2244"/>
        <end position="2294"/>
    </location>
</feature>
<feature type="compositionally biased region" description="Basic and acidic residues" evidence="1">
    <location>
        <begin position="1271"/>
        <end position="1286"/>
    </location>
</feature>
<feature type="compositionally biased region" description="Low complexity" evidence="1">
    <location>
        <begin position="2489"/>
        <end position="2504"/>
    </location>
</feature>
<evidence type="ECO:0000313" key="2">
    <source>
        <dbReference type="EMBL" id="OSY35501.1"/>
    </source>
</evidence>
<feature type="compositionally biased region" description="Basic and acidic residues" evidence="1">
    <location>
        <begin position="219"/>
        <end position="231"/>
    </location>
</feature>
<feature type="compositionally biased region" description="Low complexity" evidence="1">
    <location>
        <begin position="1252"/>
        <end position="1263"/>
    </location>
</feature>
<dbReference type="Proteomes" id="UP000194360">
    <property type="component" value="Unassembled WGS sequence"/>
</dbReference>
<dbReference type="EMBL" id="MIGB01000051">
    <property type="protein sequence ID" value="OSY35501.1"/>
    <property type="molecule type" value="Genomic_DNA"/>
</dbReference>
<feature type="region of interest" description="Disordered" evidence="1">
    <location>
        <begin position="2560"/>
        <end position="2588"/>
    </location>
</feature>
<evidence type="ECO:0000256" key="1">
    <source>
        <dbReference type="SAM" id="MobiDB-lite"/>
    </source>
</evidence>
<feature type="region of interest" description="Disordered" evidence="1">
    <location>
        <begin position="706"/>
        <end position="732"/>
    </location>
</feature>
<name>A0A1Y2MKA9_PSEAH</name>
<feature type="compositionally biased region" description="Basic residues" evidence="1">
    <location>
        <begin position="706"/>
        <end position="727"/>
    </location>
</feature>
<feature type="region of interest" description="Disordered" evidence="1">
    <location>
        <begin position="129"/>
        <end position="200"/>
    </location>
</feature>
<feature type="compositionally biased region" description="Basic residues" evidence="1">
    <location>
        <begin position="304"/>
        <end position="329"/>
    </location>
</feature>
<comment type="caution">
    <text evidence="2">The sequence shown here is derived from an EMBL/GenBank/DDBJ whole genome shotgun (WGS) entry which is preliminary data.</text>
</comment>
<feature type="region of interest" description="Disordered" evidence="1">
    <location>
        <begin position="2626"/>
        <end position="2648"/>
    </location>
</feature>
<feature type="compositionally biased region" description="Low complexity" evidence="1">
    <location>
        <begin position="946"/>
        <end position="971"/>
    </location>
</feature>
<feature type="region of interest" description="Disordered" evidence="1">
    <location>
        <begin position="291"/>
        <end position="352"/>
    </location>
</feature>
<feature type="region of interest" description="Disordered" evidence="1">
    <location>
        <begin position="873"/>
        <end position="902"/>
    </location>
</feature>
<feature type="compositionally biased region" description="Basic and acidic residues" evidence="1">
    <location>
        <begin position="156"/>
        <end position="166"/>
    </location>
</feature>
<reference evidence="2 3" key="1">
    <citation type="submission" date="2016-09" db="EMBL/GenBank/DDBJ databases">
        <title>Pseudonocardia autotrophica DSM535, a candidate organism with high potential of specific P450 cytochromes.</title>
        <authorList>
            <person name="Grumaz C."/>
            <person name="Vainshtein Y."/>
            <person name="Kirstahler P."/>
            <person name="Sohn K."/>
        </authorList>
    </citation>
    <scope>NUCLEOTIDE SEQUENCE [LARGE SCALE GENOMIC DNA]</scope>
    <source>
        <strain evidence="2 3">DSM 535</strain>
    </source>
</reference>
<feature type="compositionally biased region" description="Basic residues" evidence="1">
    <location>
        <begin position="1221"/>
        <end position="1231"/>
    </location>
</feature>
<feature type="compositionally biased region" description="Basic and acidic residues" evidence="1">
    <location>
        <begin position="1298"/>
        <end position="1312"/>
    </location>
</feature>
<feature type="compositionally biased region" description="Basic and acidic residues" evidence="1">
    <location>
        <begin position="1068"/>
        <end position="1080"/>
    </location>
</feature>
<feature type="region of interest" description="Disordered" evidence="1">
    <location>
        <begin position="1722"/>
        <end position="1765"/>
    </location>
</feature>
<feature type="region of interest" description="Disordered" evidence="1">
    <location>
        <begin position="497"/>
        <end position="517"/>
    </location>
</feature>
<gene>
    <name evidence="2" type="ORF">BG845_06039</name>
</gene>
<feature type="region of interest" description="Disordered" evidence="1">
    <location>
        <begin position="219"/>
        <end position="245"/>
    </location>
</feature>
<feature type="compositionally biased region" description="Basic and acidic residues" evidence="1">
    <location>
        <begin position="1014"/>
        <end position="1028"/>
    </location>
</feature>